<feature type="domain" description="Cation-transporting P-type ATPase N-terminal" evidence="16">
    <location>
        <begin position="9"/>
        <end position="83"/>
    </location>
</feature>
<evidence type="ECO:0000256" key="2">
    <source>
        <dbReference type="ARBA" id="ARBA00012790"/>
    </source>
</evidence>
<keyword evidence="13" id="KW-0406">Ion transport</keyword>
<keyword evidence="11" id="KW-1278">Translocase</keyword>
<dbReference type="InterPro" id="IPR023214">
    <property type="entry name" value="HAD_sf"/>
</dbReference>
<dbReference type="Proteomes" id="UP000256970">
    <property type="component" value="Unassembled WGS sequence"/>
</dbReference>
<keyword evidence="8" id="KW-0106">Calcium</keyword>
<dbReference type="AlphaFoldDB" id="A0A383VTP2"/>
<dbReference type="Gene3D" id="3.40.50.1000">
    <property type="entry name" value="HAD superfamily/HAD-like"/>
    <property type="match status" value="1"/>
</dbReference>
<feature type="transmembrane region" description="Helical" evidence="15">
    <location>
        <begin position="793"/>
        <end position="816"/>
    </location>
</feature>
<evidence type="ECO:0000256" key="9">
    <source>
        <dbReference type="ARBA" id="ARBA00022840"/>
    </source>
</evidence>
<dbReference type="SFLD" id="SFLDG00002">
    <property type="entry name" value="C1.7:_P-type_atpase_like"/>
    <property type="match status" value="1"/>
</dbReference>
<dbReference type="SUPFAM" id="SSF56784">
    <property type="entry name" value="HAD-like"/>
    <property type="match status" value="1"/>
</dbReference>
<dbReference type="FunFam" id="2.70.150.10:FF:000014">
    <property type="entry name" value="Calcium-transporting ATPase, putative"/>
    <property type="match status" value="1"/>
</dbReference>
<evidence type="ECO:0000313" key="18">
    <source>
        <dbReference type="Proteomes" id="UP000256970"/>
    </source>
</evidence>
<evidence type="ECO:0000256" key="7">
    <source>
        <dbReference type="ARBA" id="ARBA00022741"/>
    </source>
</evidence>
<dbReference type="PRINTS" id="PR00119">
    <property type="entry name" value="CATATPASE"/>
</dbReference>
<keyword evidence="6" id="KW-0479">Metal-binding</keyword>
<feature type="transmembrane region" description="Helical" evidence="15">
    <location>
        <begin position="268"/>
        <end position="294"/>
    </location>
</feature>
<evidence type="ECO:0000256" key="15">
    <source>
        <dbReference type="SAM" id="Phobius"/>
    </source>
</evidence>
<evidence type="ECO:0000256" key="5">
    <source>
        <dbReference type="ARBA" id="ARBA00022692"/>
    </source>
</evidence>
<keyword evidence="4" id="KW-0109">Calcium transport</keyword>
<dbReference type="GO" id="GO:0005388">
    <property type="term" value="F:P-type calcium transporter activity"/>
    <property type="evidence" value="ECO:0007669"/>
    <property type="project" value="UniProtKB-EC"/>
</dbReference>
<dbReference type="Pfam" id="PF00689">
    <property type="entry name" value="Cation_ATPase_C"/>
    <property type="match status" value="1"/>
</dbReference>
<dbReference type="InterPro" id="IPR001757">
    <property type="entry name" value="P_typ_ATPase"/>
</dbReference>
<dbReference type="GO" id="GO:0046872">
    <property type="term" value="F:metal ion binding"/>
    <property type="evidence" value="ECO:0007669"/>
    <property type="project" value="UniProtKB-KW"/>
</dbReference>
<dbReference type="InterPro" id="IPR036412">
    <property type="entry name" value="HAD-like_sf"/>
</dbReference>
<dbReference type="STRING" id="3088.A0A383VTP2"/>
<dbReference type="FunFam" id="3.40.1110.10:FF:000021">
    <property type="entry name" value="calcium-transporting ATPase, endoplasmic reticulum-type"/>
    <property type="match status" value="1"/>
</dbReference>
<dbReference type="InterPro" id="IPR023298">
    <property type="entry name" value="ATPase_P-typ_TM_dom_sf"/>
</dbReference>
<name>A0A383VTP2_TETOB</name>
<sequence>MMAAAHQQSPWIGSVEEVLSSQKTSLTQGLSSEEVARRREQYGTNELQKEPGTPLWKLVLSQFDDMLVKILLAAALVSFVLAYLEEGSAEEGIRAYIEPLVILLILVLNAIVGVWQESNAEKALEALKELQSEHAKVLRDGKLIPDLPARELVPGDVVELAAGDKVPADIRLVVCKTATLRAEQASLTGEPQAVLKGTDAVADADCELQSKECMLFAGTAVASGSGIGIVTSIGMATEIGKIQSQIQEASQEEEDTPLKQKLDQFGELLAKVIFWICVTVWLINYHHFLTLRWAPGSLLPDWAASSFNLAKCTYYFKIAVALAVAAIPEGLPAVITTCLALGTRKMAKKNAIVRKLPSVETLGCTTVICSDKTGTLTTNQMSVVQLSLLSADGSSMRHFEVTGTTYNPDQGEVLGLPGGLDTCMSYIAEVCAVCNESKLDCSEGTFKGVGAPTEASLKVLTEKLGTPDKATTHKLVQQRIADAAACASPICEWYDAKLQRLALLEFDRDRKSMGVIARQTPYTRHSGNVLLVKGAAECVLERCDRIMLPEGKIVKLTPAARAAVLETVNDMAGNALRILALARKTDLPSPLSGFDGDMHGNNAATKLLQDASKYADIESGMVFLGLAGLRDPPRPEVADAIRDCTNAGIRVIVITGDNQATAEAICRMIGVFDDNEDLSEHSFTGRQFSEMGEAQQEALLRKKNNLVFSRAEPKHKQDIVRLLKRCGDVAAMTGDGVNDAPALKLADIGVAMGITGTEVAKEASDMVLADDNFSTIVAAVAEGRSIYNNMKAFIRYMISSNIGEVASIFLTAILGLPEGLIPVQLLWVNLVTDGPPATALGFNPADPDIMQKPPRDPEEQLITPWVFVRYMVVGAYVGAATVGAFVVWYMCDSFLGIDLSQPEAMGCICCEHSIWVGGACYMVVGAYVGAATVGAFVVWYMCDSFLGIDLSQDGHTPVSWYQLSHWEECPKWQGFTASSYTAGSTTVSFANPCDYFTVGRTKASTLSLSVLVAIEMFNAYNALSEDNSLLQVRPWSNPWLALATVVSLGLHCVILYVPFLAQVFSIVPLSLNEWLLVLLFALPVILIDELLKMLGRRFFGVKHVVPTKRASQVQAEQQAPKLKAA</sequence>
<dbReference type="NCBIfam" id="TIGR01494">
    <property type="entry name" value="ATPase_P-type"/>
    <property type="match status" value="2"/>
</dbReference>
<dbReference type="SFLD" id="SFLDS00003">
    <property type="entry name" value="Haloacid_Dehalogenase"/>
    <property type="match status" value="1"/>
</dbReference>
<organism evidence="17 18">
    <name type="scientific">Tetradesmus obliquus</name>
    <name type="common">Green alga</name>
    <name type="synonym">Acutodesmus obliquus</name>
    <dbReference type="NCBI Taxonomy" id="3088"/>
    <lineage>
        <taxon>Eukaryota</taxon>
        <taxon>Viridiplantae</taxon>
        <taxon>Chlorophyta</taxon>
        <taxon>core chlorophytes</taxon>
        <taxon>Chlorophyceae</taxon>
        <taxon>CS clade</taxon>
        <taxon>Sphaeropleales</taxon>
        <taxon>Scenedesmaceae</taxon>
        <taxon>Tetradesmus</taxon>
    </lineage>
</organism>
<evidence type="ECO:0000256" key="12">
    <source>
        <dbReference type="ARBA" id="ARBA00022989"/>
    </source>
</evidence>
<keyword evidence="5 15" id="KW-0812">Transmembrane</keyword>
<evidence type="ECO:0000259" key="16">
    <source>
        <dbReference type="SMART" id="SM00831"/>
    </source>
</evidence>
<keyword evidence="7" id="KW-0547">Nucleotide-binding</keyword>
<dbReference type="SMART" id="SM00831">
    <property type="entry name" value="Cation_ATPase_N"/>
    <property type="match status" value="1"/>
</dbReference>
<dbReference type="GO" id="GO:0016020">
    <property type="term" value="C:membrane"/>
    <property type="evidence" value="ECO:0007669"/>
    <property type="project" value="UniProtKB-SubCell"/>
</dbReference>
<dbReference type="PROSITE" id="PS00154">
    <property type="entry name" value="ATPASE_E1_E2"/>
    <property type="match status" value="1"/>
</dbReference>
<dbReference type="InterPro" id="IPR008250">
    <property type="entry name" value="ATPase_P-typ_transduc_dom_A_sf"/>
</dbReference>
<keyword evidence="12 15" id="KW-1133">Transmembrane helix</keyword>
<dbReference type="Gene3D" id="1.20.1110.10">
    <property type="entry name" value="Calcium-transporting ATPase, transmembrane domain"/>
    <property type="match status" value="2"/>
</dbReference>
<evidence type="ECO:0000256" key="4">
    <source>
        <dbReference type="ARBA" id="ARBA00022568"/>
    </source>
</evidence>
<dbReference type="InterPro" id="IPR044492">
    <property type="entry name" value="P_typ_ATPase_HD_dom"/>
</dbReference>
<evidence type="ECO:0000256" key="6">
    <source>
        <dbReference type="ARBA" id="ARBA00022723"/>
    </source>
</evidence>
<evidence type="ECO:0000256" key="3">
    <source>
        <dbReference type="ARBA" id="ARBA00022448"/>
    </source>
</evidence>
<evidence type="ECO:0000256" key="14">
    <source>
        <dbReference type="ARBA" id="ARBA00023136"/>
    </source>
</evidence>
<dbReference type="FunFam" id="3.40.50.1000:FF:000083">
    <property type="entry name" value="Sodium/potassium-transporting ATPase subunit alpha"/>
    <property type="match status" value="1"/>
</dbReference>
<evidence type="ECO:0000256" key="11">
    <source>
        <dbReference type="ARBA" id="ARBA00022967"/>
    </source>
</evidence>
<evidence type="ECO:0000256" key="13">
    <source>
        <dbReference type="ARBA" id="ARBA00023065"/>
    </source>
</evidence>
<dbReference type="FunFam" id="1.20.1110.10:FF:000027">
    <property type="entry name" value="Calcium-transporting ATPase, putative"/>
    <property type="match status" value="1"/>
</dbReference>
<dbReference type="Pfam" id="PF00122">
    <property type="entry name" value="E1-E2_ATPase"/>
    <property type="match status" value="1"/>
</dbReference>
<keyword evidence="3" id="KW-0813">Transport</keyword>
<dbReference type="EMBL" id="FNXT01000847">
    <property type="protein sequence ID" value="SZX68263.1"/>
    <property type="molecule type" value="Genomic_DNA"/>
</dbReference>
<feature type="transmembrane region" description="Helical" evidence="15">
    <location>
        <begin position="1039"/>
        <end position="1059"/>
    </location>
</feature>
<gene>
    <name evidence="17" type="ORF">BQ4739_LOCUS8629</name>
</gene>
<dbReference type="SUPFAM" id="SSF81665">
    <property type="entry name" value="Calcium ATPase, transmembrane domain M"/>
    <property type="match status" value="1"/>
</dbReference>
<feature type="transmembrane region" description="Helical" evidence="15">
    <location>
        <begin position="96"/>
        <end position="115"/>
    </location>
</feature>
<reference evidence="17 18" key="1">
    <citation type="submission" date="2016-10" db="EMBL/GenBank/DDBJ databases">
        <authorList>
            <person name="Cai Z."/>
        </authorList>
    </citation>
    <scope>NUCLEOTIDE SEQUENCE [LARGE SCALE GENOMIC DNA]</scope>
</reference>
<dbReference type="EC" id="7.2.2.10" evidence="2"/>
<keyword evidence="10" id="KW-0460">Magnesium</keyword>
<protein>
    <recommendedName>
        <fullName evidence="2">P-type Ca(2+) transporter</fullName>
        <ecNumber evidence="2">7.2.2.10</ecNumber>
    </recommendedName>
</protein>
<keyword evidence="9" id="KW-0067">ATP-binding</keyword>
<dbReference type="InterPro" id="IPR004014">
    <property type="entry name" value="ATPase_P-typ_cation-transptr_N"/>
</dbReference>
<feature type="transmembrane region" description="Helical" evidence="15">
    <location>
        <begin position="314"/>
        <end position="341"/>
    </location>
</feature>
<keyword evidence="14 15" id="KW-0472">Membrane</keyword>
<evidence type="ECO:0000256" key="10">
    <source>
        <dbReference type="ARBA" id="ARBA00022842"/>
    </source>
</evidence>
<dbReference type="Pfam" id="PF00690">
    <property type="entry name" value="Cation_ATPase_N"/>
    <property type="match status" value="1"/>
</dbReference>
<dbReference type="SFLD" id="SFLDF00027">
    <property type="entry name" value="p-type_atpase"/>
    <property type="match status" value="1"/>
</dbReference>
<feature type="transmembrane region" description="Helical" evidence="15">
    <location>
        <begin position="66"/>
        <end position="84"/>
    </location>
</feature>
<feature type="transmembrane region" description="Helical" evidence="15">
    <location>
        <begin position="1071"/>
        <end position="1091"/>
    </location>
</feature>
<dbReference type="Gene3D" id="3.40.1110.10">
    <property type="entry name" value="Calcium-transporting ATPase, cytoplasmic domain N"/>
    <property type="match status" value="1"/>
</dbReference>
<dbReference type="PANTHER" id="PTHR42861">
    <property type="entry name" value="CALCIUM-TRANSPORTING ATPASE"/>
    <property type="match status" value="1"/>
</dbReference>
<dbReference type="InterPro" id="IPR018303">
    <property type="entry name" value="ATPase_P-typ_P_site"/>
</dbReference>
<dbReference type="InterPro" id="IPR059000">
    <property type="entry name" value="ATPase_P-type_domA"/>
</dbReference>
<dbReference type="InterPro" id="IPR006068">
    <property type="entry name" value="ATPase_P-typ_cation-transptr_C"/>
</dbReference>
<dbReference type="Gene3D" id="2.70.150.10">
    <property type="entry name" value="Calcium-transporting ATPase, cytoplasmic transduction domain A"/>
    <property type="match status" value="1"/>
</dbReference>
<dbReference type="GO" id="GO:0005524">
    <property type="term" value="F:ATP binding"/>
    <property type="evidence" value="ECO:0007669"/>
    <property type="project" value="UniProtKB-KW"/>
</dbReference>
<dbReference type="FunFam" id="1.20.1110.10:FF:000065">
    <property type="entry name" value="Sarcoplasmic/endoplasmic reticulum calcium ATPase 1"/>
    <property type="match status" value="2"/>
</dbReference>
<dbReference type="InterPro" id="IPR023299">
    <property type="entry name" value="ATPase_P-typ_cyto_dom_N"/>
</dbReference>
<keyword evidence="18" id="KW-1185">Reference proteome</keyword>
<evidence type="ECO:0000256" key="8">
    <source>
        <dbReference type="ARBA" id="ARBA00022837"/>
    </source>
</evidence>
<accession>A0A383VTP2</accession>
<evidence type="ECO:0000256" key="1">
    <source>
        <dbReference type="ARBA" id="ARBA00004141"/>
    </source>
</evidence>
<feature type="transmembrane region" description="Helical" evidence="15">
    <location>
        <begin position="867"/>
        <end position="891"/>
    </location>
</feature>
<dbReference type="GO" id="GO:0016887">
    <property type="term" value="F:ATP hydrolysis activity"/>
    <property type="evidence" value="ECO:0007669"/>
    <property type="project" value="InterPro"/>
</dbReference>
<dbReference type="SUPFAM" id="SSF81653">
    <property type="entry name" value="Calcium ATPase, transduction domain A"/>
    <property type="match status" value="1"/>
</dbReference>
<dbReference type="SUPFAM" id="SSF81660">
    <property type="entry name" value="Metal cation-transporting ATPase, ATP-binding domain N"/>
    <property type="match status" value="1"/>
</dbReference>
<comment type="subcellular location">
    <subcellularLocation>
        <location evidence="1">Membrane</location>
        <topology evidence="1">Multi-pass membrane protein</topology>
    </subcellularLocation>
</comment>
<dbReference type="Pfam" id="PF13246">
    <property type="entry name" value="Cation_ATPase"/>
    <property type="match status" value="1"/>
</dbReference>
<proteinExistence type="predicted"/>
<evidence type="ECO:0000313" key="17">
    <source>
        <dbReference type="EMBL" id="SZX68263.1"/>
    </source>
</evidence>